<evidence type="ECO:0000256" key="5">
    <source>
        <dbReference type="ARBA" id="ARBA00022989"/>
    </source>
</evidence>
<dbReference type="PROSITE" id="PS50835">
    <property type="entry name" value="IG_LIKE"/>
    <property type="match status" value="2"/>
</dbReference>
<accession>A0A7N8WW33</accession>
<evidence type="ECO:0000256" key="12">
    <source>
        <dbReference type="SAM" id="SignalP"/>
    </source>
</evidence>
<evidence type="ECO:0000256" key="11">
    <source>
        <dbReference type="SAM" id="Phobius"/>
    </source>
</evidence>
<dbReference type="GeneTree" id="ENSGT00940000161373"/>
<evidence type="ECO:0000256" key="9">
    <source>
        <dbReference type="ARBA" id="ARBA00023180"/>
    </source>
</evidence>
<feature type="domain" description="Ig-like" evidence="13">
    <location>
        <begin position="138"/>
        <end position="223"/>
    </location>
</feature>
<dbReference type="Gene3D" id="3.40.50.300">
    <property type="entry name" value="P-loop containing nucleotide triphosphate hydrolases"/>
    <property type="match status" value="1"/>
</dbReference>
<dbReference type="GO" id="GO:0007166">
    <property type="term" value="P:cell surface receptor signaling pathway"/>
    <property type="evidence" value="ECO:0007669"/>
    <property type="project" value="TreeGrafter"/>
</dbReference>
<evidence type="ECO:0000256" key="8">
    <source>
        <dbReference type="ARBA" id="ARBA00023170"/>
    </source>
</evidence>
<dbReference type="PANTHER" id="PTHR25466:SF3">
    <property type="entry name" value="PROGRAMMED CELL DEATH 1 LIGAND 1"/>
    <property type="match status" value="1"/>
</dbReference>
<dbReference type="GO" id="GO:0042102">
    <property type="term" value="P:positive regulation of T cell proliferation"/>
    <property type="evidence" value="ECO:0007669"/>
    <property type="project" value="TreeGrafter"/>
</dbReference>
<dbReference type="Pfam" id="PF22705">
    <property type="entry name" value="C2-set_3"/>
    <property type="match status" value="1"/>
</dbReference>
<evidence type="ECO:0000259" key="13">
    <source>
        <dbReference type="PROSITE" id="PS50835"/>
    </source>
</evidence>
<dbReference type="InterPro" id="IPR007110">
    <property type="entry name" value="Ig-like_dom"/>
</dbReference>
<name>A0A7N8WW33_9TELE</name>
<dbReference type="AlphaFoldDB" id="A0A7N8WW33"/>
<evidence type="ECO:0000256" key="7">
    <source>
        <dbReference type="ARBA" id="ARBA00023157"/>
    </source>
</evidence>
<dbReference type="PROSITE" id="PS50837">
    <property type="entry name" value="NACHT"/>
    <property type="match status" value="1"/>
</dbReference>
<protein>
    <submittedName>
        <fullName evidence="15">Programmed cell death 1 ligand 1-like</fullName>
    </submittedName>
</protein>
<organism evidence="15 16">
    <name type="scientific">Mastacembelus armatus</name>
    <name type="common">zig-zag eel</name>
    <dbReference type="NCBI Taxonomy" id="205130"/>
    <lineage>
        <taxon>Eukaryota</taxon>
        <taxon>Metazoa</taxon>
        <taxon>Chordata</taxon>
        <taxon>Craniata</taxon>
        <taxon>Vertebrata</taxon>
        <taxon>Euteleostomi</taxon>
        <taxon>Actinopterygii</taxon>
        <taxon>Neopterygii</taxon>
        <taxon>Teleostei</taxon>
        <taxon>Neoteleostei</taxon>
        <taxon>Acanthomorphata</taxon>
        <taxon>Anabantaria</taxon>
        <taxon>Synbranchiformes</taxon>
        <taxon>Mastacembelidae</taxon>
        <taxon>Mastacembelus</taxon>
    </lineage>
</organism>
<dbReference type="Proteomes" id="UP000261640">
    <property type="component" value="Unplaced"/>
</dbReference>
<keyword evidence="9" id="KW-0325">Glycoprotein</keyword>
<dbReference type="InterPro" id="IPR053896">
    <property type="entry name" value="BTN3A2-like_Ig-C"/>
</dbReference>
<keyword evidence="5 11" id="KW-1133">Transmembrane helix</keyword>
<dbReference type="SUPFAM" id="SSF52540">
    <property type="entry name" value="P-loop containing nucleoside triphosphate hydrolases"/>
    <property type="match status" value="1"/>
</dbReference>
<dbReference type="GO" id="GO:0006955">
    <property type="term" value="P:immune response"/>
    <property type="evidence" value="ECO:0007669"/>
    <property type="project" value="TreeGrafter"/>
</dbReference>
<dbReference type="Pfam" id="PF07686">
    <property type="entry name" value="V-set"/>
    <property type="match status" value="1"/>
</dbReference>
<evidence type="ECO:0000256" key="6">
    <source>
        <dbReference type="ARBA" id="ARBA00023136"/>
    </source>
</evidence>
<dbReference type="GO" id="GO:0071222">
    <property type="term" value="P:cellular response to lipopolysaccharide"/>
    <property type="evidence" value="ECO:0007669"/>
    <property type="project" value="TreeGrafter"/>
</dbReference>
<feature type="chain" id="PRO_5031019300" evidence="12">
    <location>
        <begin position="19"/>
        <end position="504"/>
    </location>
</feature>
<dbReference type="Ensembl" id="ENSMAMT00000057370.1">
    <property type="protein sequence ID" value="ENSMAMP00000042061.1"/>
    <property type="gene ID" value="ENSMAMG00000028096.1"/>
</dbReference>
<feature type="signal peptide" evidence="12">
    <location>
        <begin position="1"/>
        <end position="18"/>
    </location>
</feature>
<dbReference type="InterPro" id="IPR051713">
    <property type="entry name" value="T-cell_Activation_Regulation"/>
</dbReference>
<sequence length="504" mass="56881">MDWTFVVVLQIMLQPSLSVLFTVEAERTMYTSEFGEDVVMGCRFKPKPEDPQAQMRVTWHWITPTFTREVYQLDNGVEHVPSPEDHGRVKLLSDELKEGWAKLQVSRLRINDSGTYRCLVDTREGADYKTMTLSVIAPYKKVVQHIEKTPDGNKVQLTCQSEGYPESSVVWNNGHLQRLNADTKVVPTEDKLFLITSQIYVSPSDINNYTCNFTNGDHSATFFIPDELPAAHTNGDALIVVLSIGVVMVGIIIAVLMYRRRKGSSAPSTRNLLMDNDSMPPSCLKIKEENDEERNILEAECIQEDLGVFLKAEYCKLFLNAEVRRYCNTFDVEDLPHRLQNNEGQPVNLQALLPEAGTTHFLEGPPGSGKTTVAQTLVCSWTEGPTHALSNLLDLSFLQLLLYVDCSEVKGDLFHEIMTQLSLKERISTQDELRTALTRSSQTLLLLDGYREGNQIFDESLKMFLNERGGCRVLVMACPDHCPMLKETVGTFGVLKLQTRTVKY</sequence>
<reference evidence="15" key="2">
    <citation type="submission" date="2025-09" db="UniProtKB">
        <authorList>
            <consortium name="Ensembl"/>
        </authorList>
    </citation>
    <scope>IDENTIFICATION</scope>
</reference>
<keyword evidence="16" id="KW-1185">Reference proteome</keyword>
<evidence type="ECO:0000256" key="1">
    <source>
        <dbReference type="ARBA" id="ARBA00004251"/>
    </source>
</evidence>
<keyword evidence="7" id="KW-1015">Disulfide bond</keyword>
<proteinExistence type="predicted"/>
<evidence type="ECO:0000256" key="10">
    <source>
        <dbReference type="ARBA" id="ARBA00023319"/>
    </source>
</evidence>
<evidence type="ECO:0000256" key="2">
    <source>
        <dbReference type="ARBA" id="ARBA00022475"/>
    </source>
</evidence>
<feature type="transmembrane region" description="Helical" evidence="11">
    <location>
        <begin position="237"/>
        <end position="258"/>
    </location>
</feature>
<keyword evidence="3 11" id="KW-0812">Transmembrane</keyword>
<keyword evidence="2" id="KW-1003">Cell membrane</keyword>
<dbReference type="Gene3D" id="2.60.40.10">
    <property type="entry name" value="Immunoglobulins"/>
    <property type="match status" value="2"/>
</dbReference>
<dbReference type="InParanoid" id="A0A7N8WW33"/>
<reference evidence="15" key="1">
    <citation type="submission" date="2025-08" db="UniProtKB">
        <authorList>
            <consortium name="Ensembl"/>
        </authorList>
    </citation>
    <scope>IDENTIFICATION</scope>
</reference>
<feature type="domain" description="NACHT" evidence="14">
    <location>
        <begin position="358"/>
        <end position="452"/>
    </location>
</feature>
<dbReference type="SUPFAM" id="SSF48726">
    <property type="entry name" value="Immunoglobulin"/>
    <property type="match status" value="2"/>
</dbReference>
<keyword evidence="10" id="KW-0393">Immunoglobulin domain</keyword>
<keyword evidence="4 12" id="KW-0732">Signal</keyword>
<evidence type="ECO:0000313" key="15">
    <source>
        <dbReference type="Ensembl" id="ENSMAMP00000042061.1"/>
    </source>
</evidence>
<dbReference type="InterPro" id="IPR007111">
    <property type="entry name" value="NACHT_NTPase"/>
</dbReference>
<dbReference type="InterPro" id="IPR003599">
    <property type="entry name" value="Ig_sub"/>
</dbReference>
<dbReference type="GO" id="GO:0042130">
    <property type="term" value="P:negative regulation of T cell proliferation"/>
    <property type="evidence" value="ECO:0007669"/>
    <property type="project" value="TreeGrafter"/>
</dbReference>
<keyword evidence="6 11" id="KW-0472">Membrane</keyword>
<evidence type="ECO:0000259" key="14">
    <source>
        <dbReference type="PROSITE" id="PS50837"/>
    </source>
</evidence>
<dbReference type="InterPro" id="IPR013106">
    <property type="entry name" value="Ig_V-set"/>
</dbReference>
<dbReference type="PANTHER" id="PTHR25466">
    <property type="entry name" value="T-LYMPHOCYTE ACTIVATION ANTIGEN"/>
    <property type="match status" value="1"/>
</dbReference>
<evidence type="ECO:0000256" key="4">
    <source>
        <dbReference type="ARBA" id="ARBA00022729"/>
    </source>
</evidence>
<dbReference type="InterPro" id="IPR027417">
    <property type="entry name" value="P-loop_NTPase"/>
</dbReference>
<evidence type="ECO:0000313" key="16">
    <source>
        <dbReference type="Proteomes" id="UP000261640"/>
    </source>
</evidence>
<dbReference type="InterPro" id="IPR013783">
    <property type="entry name" value="Ig-like_fold"/>
</dbReference>
<feature type="domain" description="Ig-like" evidence="13">
    <location>
        <begin position="15"/>
        <end position="134"/>
    </location>
</feature>
<comment type="subcellular location">
    <subcellularLocation>
        <location evidence="1">Cell membrane</location>
        <topology evidence="1">Single-pass type I membrane protein</topology>
    </subcellularLocation>
</comment>
<dbReference type="InterPro" id="IPR036179">
    <property type="entry name" value="Ig-like_dom_sf"/>
</dbReference>
<dbReference type="GO" id="GO:0009897">
    <property type="term" value="C:external side of plasma membrane"/>
    <property type="evidence" value="ECO:0007669"/>
    <property type="project" value="TreeGrafter"/>
</dbReference>
<dbReference type="Pfam" id="PF05729">
    <property type="entry name" value="NACHT"/>
    <property type="match status" value="1"/>
</dbReference>
<evidence type="ECO:0000256" key="3">
    <source>
        <dbReference type="ARBA" id="ARBA00022692"/>
    </source>
</evidence>
<keyword evidence="8" id="KW-0675">Receptor</keyword>
<dbReference type="SMART" id="SM00409">
    <property type="entry name" value="IG"/>
    <property type="match status" value="1"/>
</dbReference>
<dbReference type="GO" id="GO:0031295">
    <property type="term" value="P:T cell costimulation"/>
    <property type="evidence" value="ECO:0007669"/>
    <property type="project" value="TreeGrafter"/>
</dbReference>